<dbReference type="SUPFAM" id="SSF49493">
    <property type="entry name" value="HSP40/DnaJ peptide-binding domain"/>
    <property type="match status" value="2"/>
</dbReference>
<feature type="binding site" evidence="11">
    <location>
        <position position="175"/>
    </location>
    <ligand>
        <name>Zn(2+)</name>
        <dbReference type="ChEBI" id="CHEBI:29105"/>
        <label>2</label>
    </ligand>
</feature>
<feature type="binding site" evidence="11">
    <location>
        <position position="178"/>
    </location>
    <ligand>
        <name>Zn(2+)</name>
        <dbReference type="ChEBI" id="CHEBI:29105"/>
        <label>2</label>
    </ligand>
</feature>
<evidence type="ECO:0000256" key="5">
    <source>
        <dbReference type="ARBA" id="ARBA00022771"/>
    </source>
</evidence>
<feature type="binding site" evidence="11">
    <location>
        <position position="201"/>
    </location>
    <ligand>
        <name>Zn(2+)</name>
        <dbReference type="ChEBI" id="CHEBI:29105"/>
        <label>2</label>
    </ligand>
</feature>
<feature type="zinc finger region" description="CR-type" evidence="12">
    <location>
        <begin position="145"/>
        <end position="227"/>
    </location>
</feature>
<name>U1Q1P0_9ACTO</name>
<dbReference type="Pfam" id="PF00226">
    <property type="entry name" value="DnaJ"/>
    <property type="match status" value="1"/>
</dbReference>
<dbReference type="FunFam" id="2.10.230.10:FF:000002">
    <property type="entry name" value="Molecular chaperone DnaJ"/>
    <property type="match status" value="1"/>
</dbReference>
<keyword evidence="2 11" id="KW-0235">DNA replication</keyword>
<dbReference type="CDD" id="cd10747">
    <property type="entry name" value="DnaJ_C"/>
    <property type="match status" value="1"/>
</dbReference>
<keyword evidence="1 11" id="KW-0963">Cytoplasm</keyword>
<dbReference type="PANTHER" id="PTHR43096:SF48">
    <property type="entry name" value="CHAPERONE PROTEIN DNAJ"/>
    <property type="match status" value="1"/>
</dbReference>
<evidence type="ECO:0000256" key="1">
    <source>
        <dbReference type="ARBA" id="ARBA00022490"/>
    </source>
</evidence>
<evidence type="ECO:0000313" key="16">
    <source>
        <dbReference type="Proteomes" id="UP000016481"/>
    </source>
</evidence>
<organism evidence="15 16">
    <name type="scientific">Actinomyces graevenitzii F0530</name>
    <dbReference type="NCBI Taxonomy" id="1321817"/>
    <lineage>
        <taxon>Bacteria</taxon>
        <taxon>Bacillati</taxon>
        <taxon>Actinomycetota</taxon>
        <taxon>Actinomycetes</taxon>
        <taxon>Actinomycetales</taxon>
        <taxon>Actinomycetaceae</taxon>
        <taxon>Actinomyces</taxon>
    </lineage>
</organism>
<dbReference type="InterPro" id="IPR012724">
    <property type="entry name" value="DnaJ"/>
</dbReference>
<dbReference type="Pfam" id="PF00684">
    <property type="entry name" value="DnaJ_CXXCXGXG"/>
    <property type="match status" value="1"/>
</dbReference>
<comment type="caution">
    <text evidence="15">The sequence shown here is derived from an EMBL/GenBank/DDBJ whole genome shotgun (WGS) entry which is preliminary data.</text>
</comment>
<dbReference type="AlphaFoldDB" id="U1Q1P0"/>
<sequence>MGLPAARILQAFYCKREKNLVSDYYQLLGVDRKATDKEIKRAYHRRLRKIHPDYAGPGHEEEVKQVNKAYEVLSDPEKRQMYDLGGEDALNGRAPAGAGDFGAFASAFSSMFGGAFGGGGPRSRQSPGSDRVLPVELDLADVAFGTTLKQDIEVYVVCEQCHGSCTAPGTSPVTCTQCHGTGNVQRTVRSLFGEMLTSQPCPRCEGFGDVIVTPCQNCSGTGCVQSHKEIEIEVPAGVSDDMTLRMRGQGDVGPGGGPAGDLYIKFQVRSHPFLDRDGDDLVTELRVPMTAAALGATINLETLDGTKKINVRPGTQNGTVVTLKQLGINHMRRPGRGNLQVRIVVETPSQLDDHQRDLLMQLAQARGEDNYEPVKDGSVLDRLKGALGK</sequence>
<dbReference type="SMART" id="SM00271">
    <property type="entry name" value="DnaJ"/>
    <property type="match status" value="1"/>
</dbReference>
<dbReference type="Gene3D" id="2.60.260.20">
    <property type="entry name" value="Urease metallochaperone UreE, N-terminal domain"/>
    <property type="match status" value="2"/>
</dbReference>
<dbReference type="PRINTS" id="PR00625">
    <property type="entry name" value="JDOMAIN"/>
</dbReference>
<feature type="binding site" evidence="11">
    <location>
        <position position="161"/>
    </location>
    <ligand>
        <name>Zn(2+)</name>
        <dbReference type="ChEBI" id="CHEBI:29105"/>
        <label>1</label>
    </ligand>
</feature>
<comment type="domain">
    <text evidence="11">The J domain is necessary and sufficient to stimulate DnaK ATPase activity. Zinc center 1 plays an important role in the autonomous, DnaK-independent chaperone activity of DnaJ. Zinc center 2 is essential for interaction with DnaK and for DnaJ activity.</text>
</comment>
<dbReference type="InterPro" id="IPR036869">
    <property type="entry name" value="J_dom_sf"/>
</dbReference>
<dbReference type="SUPFAM" id="SSF46565">
    <property type="entry name" value="Chaperone J-domain"/>
    <property type="match status" value="1"/>
</dbReference>
<dbReference type="GO" id="GO:0006260">
    <property type="term" value="P:DNA replication"/>
    <property type="evidence" value="ECO:0007669"/>
    <property type="project" value="UniProtKB-KW"/>
</dbReference>
<dbReference type="PROSITE" id="PS51188">
    <property type="entry name" value="ZF_CR"/>
    <property type="match status" value="1"/>
</dbReference>
<comment type="function">
    <text evidence="11">Participates actively in the response to hyperosmotic and heat shock by preventing the aggregation of stress-denatured proteins and by disaggregating proteins, also in an autonomous, DnaK-independent fashion. Unfolded proteins bind initially to DnaJ; upon interaction with the DnaJ-bound protein, DnaK hydrolyzes its bound ATP, resulting in the formation of a stable complex. GrpE releases ADP from DnaK; ATP binding to DnaK triggers the release of the substrate protein, thus completing the reaction cycle. Several rounds of ATP-dependent interactions between DnaJ, DnaK and GrpE are required for fully efficient folding. Also involved, together with DnaK and GrpE, in the DNA replication of plasmids through activation of initiation proteins.</text>
</comment>
<dbReference type="InterPro" id="IPR008971">
    <property type="entry name" value="HSP40/DnaJ_pept-bd"/>
</dbReference>
<dbReference type="PANTHER" id="PTHR43096">
    <property type="entry name" value="DNAJ HOMOLOG 1, MITOCHONDRIAL-RELATED"/>
    <property type="match status" value="1"/>
</dbReference>
<evidence type="ECO:0000256" key="4">
    <source>
        <dbReference type="ARBA" id="ARBA00022737"/>
    </source>
</evidence>
<feature type="binding site" evidence="11">
    <location>
        <position position="204"/>
    </location>
    <ligand>
        <name>Zn(2+)</name>
        <dbReference type="ChEBI" id="CHEBI:29105"/>
        <label>2</label>
    </ligand>
</feature>
<evidence type="ECO:0000256" key="11">
    <source>
        <dbReference type="HAMAP-Rule" id="MF_01152"/>
    </source>
</evidence>
<evidence type="ECO:0000256" key="2">
    <source>
        <dbReference type="ARBA" id="ARBA00022705"/>
    </source>
</evidence>
<dbReference type="NCBIfam" id="NF008035">
    <property type="entry name" value="PRK10767.1"/>
    <property type="match status" value="1"/>
</dbReference>
<dbReference type="InterPro" id="IPR001623">
    <property type="entry name" value="DnaJ_domain"/>
</dbReference>
<dbReference type="Proteomes" id="UP000016481">
    <property type="component" value="Unassembled WGS sequence"/>
</dbReference>
<proteinExistence type="inferred from homology"/>
<evidence type="ECO:0000256" key="10">
    <source>
        <dbReference type="ARBA" id="ARBA00067609"/>
    </source>
</evidence>
<dbReference type="PROSITE" id="PS50076">
    <property type="entry name" value="DNAJ_2"/>
    <property type="match status" value="1"/>
</dbReference>
<dbReference type="CDD" id="cd06257">
    <property type="entry name" value="DnaJ"/>
    <property type="match status" value="1"/>
</dbReference>
<comment type="caution">
    <text evidence="11">Lacks conserved residue(s) required for the propagation of feature annotation.</text>
</comment>
<dbReference type="Gene3D" id="2.10.230.10">
    <property type="entry name" value="Heat shock protein DnaJ, cysteine-rich domain"/>
    <property type="match status" value="1"/>
</dbReference>
<dbReference type="Pfam" id="PF01556">
    <property type="entry name" value="DnaJ_C"/>
    <property type="match status" value="1"/>
</dbReference>
<comment type="subunit">
    <text evidence="11">Homodimer.</text>
</comment>
<dbReference type="GO" id="GO:0051082">
    <property type="term" value="F:unfolded protein binding"/>
    <property type="evidence" value="ECO:0007669"/>
    <property type="project" value="UniProtKB-UniRule"/>
</dbReference>
<dbReference type="GO" id="GO:0005737">
    <property type="term" value="C:cytoplasm"/>
    <property type="evidence" value="ECO:0007669"/>
    <property type="project" value="UniProtKB-SubCell"/>
</dbReference>
<dbReference type="PATRIC" id="fig|1321817.3.peg.864"/>
<gene>
    <name evidence="11" type="primary">dnaJ</name>
    <name evidence="15" type="ORF">HMPREF1978_00996</name>
</gene>
<keyword evidence="3 11" id="KW-0479">Metal-binding</keyword>
<keyword evidence="7 11" id="KW-0346">Stress response</keyword>
<dbReference type="InterPro" id="IPR001305">
    <property type="entry name" value="HSP_DnaJ_Cys-rich_dom"/>
</dbReference>
<dbReference type="InterPro" id="IPR036410">
    <property type="entry name" value="HSP_DnaJ_Cys-rich_dom_sf"/>
</dbReference>
<dbReference type="FunFam" id="2.60.260.20:FF:000005">
    <property type="entry name" value="Chaperone protein dnaJ 1, mitochondrial"/>
    <property type="match status" value="1"/>
</dbReference>
<dbReference type="GO" id="GO:0005524">
    <property type="term" value="F:ATP binding"/>
    <property type="evidence" value="ECO:0007669"/>
    <property type="project" value="InterPro"/>
</dbReference>
<feature type="binding site" evidence="11">
    <location>
        <position position="215"/>
    </location>
    <ligand>
        <name>Zn(2+)</name>
        <dbReference type="ChEBI" id="CHEBI:29105"/>
        <label>1</label>
    </ligand>
</feature>
<dbReference type="GO" id="GO:0031072">
    <property type="term" value="F:heat shock protein binding"/>
    <property type="evidence" value="ECO:0007669"/>
    <property type="project" value="InterPro"/>
</dbReference>
<evidence type="ECO:0000256" key="9">
    <source>
        <dbReference type="ARBA" id="ARBA00061004"/>
    </source>
</evidence>
<feature type="domain" description="CR-type" evidence="14">
    <location>
        <begin position="145"/>
        <end position="227"/>
    </location>
</feature>
<reference evidence="15 16" key="1">
    <citation type="submission" date="2013-08" db="EMBL/GenBank/DDBJ databases">
        <authorList>
            <person name="Weinstock G."/>
            <person name="Sodergren E."/>
            <person name="Wylie T."/>
            <person name="Fulton L."/>
            <person name="Fulton R."/>
            <person name="Fronick C."/>
            <person name="O'Laughlin M."/>
            <person name="Godfrey J."/>
            <person name="Miner T."/>
            <person name="Herter B."/>
            <person name="Appelbaum E."/>
            <person name="Cordes M."/>
            <person name="Lek S."/>
            <person name="Wollam A."/>
            <person name="Pepin K.H."/>
            <person name="Palsikar V.B."/>
            <person name="Mitreva M."/>
            <person name="Wilson R.K."/>
        </authorList>
    </citation>
    <scope>NUCLEOTIDE SEQUENCE [LARGE SCALE GENOMIC DNA]</scope>
    <source>
        <strain evidence="15 16">F0530</strain>
    </source>
</reference>
<keyword evidence="5 11" id="KW-0863">Zinc-finger</keyword>
<dbReference type="HOGENOM" id="CLU_017633_0_7_11"/>
<dbReference type="HAMAP" id="MF_01152">
    <property type="entry name" value="DnaJ"/>
    <property type="match status" value="1"/>
</dbReference>
<evidence type="ECO:0000256" key="3">
    <source>
        <dbReference type="ARBA" id="ARBA00022723"/>
    </source>
</evidence>
<dbReference type="InterPro" id="IPR002939">
    <property type="entry name" value="DnaJ_C"/>
</dbReference>
<evidence type="ECO:0000259" key="13">
    <source>
        <dbReference type="PROSITE" id="PS50076"/>
    </source>
</evidence>
<feature type="binding site" evidence="11">
    <location>
        <position position="218"/>
    </location>
    <ligand>
        <name>Zn(2+)</name>
        <dbReference type="ChEBI" id="CHEBI:29105"/>
        <label>1</label>
    </ligand>
</feature>
<dbReference type="CDD" id="cd10719">
    <property type="entry name" value="DnaJ_zf"/>
    <property type="match status" value="1"/>
</dbReference>
<evidence type="ECO:0000313" key="15">
    <source>
        <dbReference type="EMBL" id="ERH16496.1"/>
    </source>
</evidence>
<evidence type="ECO:0000256" key="6">
    <source>
        <dbReference type="ARBA" id="ARBA00022833"/>
    </source>
</evidence>
<comment type="similarity">
    <text evidence="9 11">Belongs to the DnaJ family.</text>
</comment>
<evidence type="ECO:0000256" key="8">
    <source>
        <dbReference type="ARBA" id="ARBA00023186"/>
    </source>
</evidence>
<dbReference type="EMBL" id="AWSC01000041">
    <property type="protein sequence ID" value="ERH16496.1"/>
    <property type="molecule type" value="Genomic_DNA"/>
</dbReference>
<protein>
    <recommendedName>
        <fullName evidence="10 11">Chaperone protein DnaJ</fullName>
    </recommendedName>
</protein>
<dbReference type="GO" id="GO:0009408">
    <property type="term" value="P:response to heat"/>
    <property type="evidence" value="ECO:0007669"/>
    <property type="project" value="InterPro"/>
</dbReference>
<accession>U1Q1P0</accession>
<dbReference type="SUPFAM" id="SSF57938">
    <property type="entry name" value="DnaJ/Hsp40 cysteine-rich domain"/>
    <property type="match status" value="1"/>
</dbReference>
<comment type="cofactor">
    <cofactor evidence="11">
        <name>Zn(2+)</name>
        <dbReference type="ChEBI" id="CHEBI:29105"/>
    </cofactor>
    <text evidence="11">Binds 2 Zn(2+) ions per monomer.</text>
</comment>
<evidence type="ECO:0000256" key="7">
    <source>
        <dbReference type="ARBA" id="ARBA00023016"/>
    </source>
</evidence>
<evidence type="ECO:0000259" key="14">
    <source>
        <dbReference type="PROSITE" id="PS51188"/>
    </source>
</evidence>
<keyword evidence="6 11" id="KW-0862">Zinc</keyword>
<feature type="binding site" evidence="11">
    <location>
        <position position="158"/>
    </location>
    <ligand>
        <name>Zn(2+)</name>
        <dbReference type="ChEBI" id="CHEBI:29105"/>
        <label>1</label>
    </ligand>
</feature>
<comment type="subcellular location">
    <subcellularLocation>
        <location evidence="11">Cytoplasm</location>
    </subcellularLocation>
</comment>
<dbReference type="Gene3D" id="1.10.287.110">
    <property type="entry name" value="DnaJ domain"/>
    <property type="match status" value="1"/>
</dbReference>
<feature type="domain" description="J" evidence="13">
    <location>
        <begin position="23"/>
        <end position="86"/>
    </location>
</feature>
<keyword evidence="4 11" id="KW-0677">Repeat</keyword>
<dbReference type="GO" id="GO:0042026">
    <property type="term" value="P:protein refolding"/>
    <property type="evidence" value="ECO:0007669"/>
    <property type="project" value="TreeGrafter"/>
</dbReference>
<evidence type="ECO:0000256" key="12">
    <source>
        <dbReference type="PROSITE-ProRule" id="PRU00546"/>
    </source>
</evidence>
<keyword evidence="8 11" id="KW-0143">Chaperone</keyword>
<dbReference type="GO" id="GO:0008270">
    <property type="term" value="F:zinc ion binding"/>
    <property type="evidence" value="ECO:0007669"/>
    <property type="project" value="UniProtKB-UniRule"/>
</dbReference>